<dbReference type="InterPro" id="IPR013321">
    <property type="entry name" value="Arc_rbn_hlx_hlx"/>
</dbReference>
<dbReference type="OrthoDB" id="6890552at2"/>
<dbReference type="Pfam" id="PF03869">
    <property type="entry name" value="Arc"/>
    <property type="match status" value="1"/>
</dbReference>
<evidence type="ECO:0000313" key="2">
    <source>
        <dbReference type="EMBL" id="TPP07034.1"/>
    </source>
</evidence>
<dbReference type="SUPFAM" id="SSF47598">
    <property type="entry name" value="Ribbon-helix-helix"/>
    <property type="match status" value="1"/>
</dbReference>
<dbReference type="InterPro" id="IPR010985">
    <property type="entry name" value="Ribbon_hlx_hlx"/>
</dbReference>
<name>A0A504TX02_9HYPH</name>
<organism evidence="2 3">
    <name type="scientific">Rhizobium glycinendophyticum</name>
    <dbReference type="NCBI Taxonomy" id="2589807"/>
    <lineage>
        <taxon>Bacteria</taxon>
        <taxon>Pseudomonadati</taxon>
        <taxon>Pseudomonadota</taxon>
        <taxon>Alphaproteobacteria</taxon>
        <taxon>Hyphomicrobiales</taxon>
        <taxon>Rhizobiaceae</taxon>
        <taxon>Rhizobium/Agrobacterium group</taxon>
        <taxon>Rhizobium</taxon>
    </lineage>
</organism>
<evidence type="ECO:0000259" key="1">
    <source>
        <dbReference type="Pfam" id="PF03869"/>
    </source>
</evidence>
<dbReference type="GO" id="GO:0006355">
    <property type="term" value="P:regulation of DNA-templated transcription"/>
    <property type="evidence" value="ECO:0007669"/>
    <property type="project" value="InterPro"/>
</dbReference>
<gene>
    <name evidence="2" type="ORF">FJQ55_15340</name>
</gene>
<protein>
    <submittedName>
        <fullName evidence="2">Arc family DNA-binding protein</fullName>
    </submittedName>
</protein>
<dbReference type="InterPro" id="IPR005569">
    <property type="entry name" value="Arc_DNA-bd_dom"/>
</dbReference>
<feature type="domain" description="Arc-like DNA binding" evidence="1">
    <location>
        <begin position="6"/>
        <end position="47"/>
    </location>
</feature>
<keyword evidence="2" id="KW-0238">DNA-binding</keyword>
<reference evidence="2 3" key="1">
    <citation type="submission" date="2019-06" db="EMBL/GenBank/DDBJ databases">
        <title>Rhizobium sp. CL12 isolated from roots of soybean.</title>
        <authorList>
            <person name="Wang C."/>
        </authorList>
    </citation>
    <scope>NUCLEOTIDE SEQUENCE [LARGE SCALE GENOMIC DNA]</scope>
    <source>
        <strain evidence="2 3">CL12</strain>
    </source>
</reference>
<dbReference type="AlphaFoldDB" id="A0A504TX02"/>
<dbReference type="RefSeq" id="WP_140829509.1">
    <property type="nucleotide sequence ID" value="NZ_VFYP01000002.1"/>
</dbReference>
<proteinExistence type="predicted"/>
<dbReference type="Proteomes" id="UP000316429">
    <property type="component" value="Unassembled WGS sequence"/>
</dbReference>
<keyword evidence="3" id="KW-1185">Reference proteome</keyword>
<dbReference type="EMBL" id="VFYP01000002">
    <property type="protein sequence ID" value="TPP07034.1"/>
    <property type="molecule type" value="Genomic_DNA"/>
</dbReference>
<comment type="caution">
    <text evidence="2">The sequence shown here is derived from an EMBL/GenBank/DDBJ whole genome shotgun (WGS) entry which is preliminary data.</text>
</comment>
<dbReference type="Gene3D" id="1.10.1220.10">
    <property type="entry name" value="Met repressor-like"/>
    <property type="match status" value="1"/>
</dbReference>
<dbReference type="GO" id="GO:0003677">
    <property type="term" value="F:DNA binding"/>
    <property type="evidence" value="ECO:0007669"/>
    <property type="project" value="UniProtKB-KW"/>
</dbReference>
<accession>A0A504TX02</accession>
<sequence length="107" mass="11919">MGVNRSNIDQYQLRLPPGLRERIKAAAEASGRSMNTEIVFRLEESLGEASSEPAAMGTEIRRLQAENETLRWNFEVLAKELAGPAGENREEVIRLLTALRILGRNVA</sequence>
<evidence type="ECO:0000313" key="3">
    <source>
        <dbReference type="Proteomes" id="UP000316429"/>
    </source>
</evidence>